<evidence type="ECO:0000313" key="2">
    <source>
        <dbReference type="EMBL" id="KAG8468516.1"/>
    </source>
</evidence>
<sequence length="398" mass="44397">MRLAIATTLYLQQPNAGVPRVLCGLVKWCRDASTWADRLPSMIAPALTVPRIDVLIVTNAPEAVRAECPQPSVQLEPISAEYVKLVSRTRANPRDRGWLAKWWATGLTRYDLVLTLDVDIDLFELSEAHEWARAGGREGYLRAIAAAWSTELPRFVASPMRLLARPDFSAPVNTGILWIKPRRDDFMLGVALIARDNFTSARGWNSSGTVRELMPAQYLRDPLLRLNDTQAVRGNTWAFTGGDVDQGLFTMVYVMRARAYAALRGRVYVKHNWAGTKPWQHAACFGFYAALGLVELRAVPAPAPMPTPAGDQPRPGAHAPARLADPPLRFVPDVRGPPGSKCWPRLREQAEKLAEWRMSDTAKRHIPPEQLPVSAGGFGRCRKGGVKQYLLRRRGRRQ</sequence>
<protein>
    <submittedName>
        <fullName evidence="2">Uncharacterized protein</fullName>
    </submittedName>
</protein>
<dbReference type="OMA" id="INGTHYG"/>
<gene>
    <name evidence="2" type="ORF">KFE25_013599</name>
</gene>
<proteinExistence type="predicted"/>
<accession>A0A8J6CEW5</accession>
<feature type="region of interest" description="Disordered" evidence="1">
    <location>
        <begin position="304"/>
        <end position="330"/>
    </location>
</feature>
<dbReference type="EMBL" id="JAGTXO010000004">
    <property type="protein sequence ID" value="KAG8468516.1"/>
    <property type="molecule type" value="Genomic_DNA"/>
</dbReference>
<reference evidence="2" key="1">
    <citation type="submission" date="2021-05" db="EMBL/GenBank/DDBJ databases">
        <title>The genome of the haptophyte Pavlova lutheri (Diacronema luteri, Pavlovales) - a model for lipid biosynthesis in eukaryotic algae.</title>
        <authorList>
            <person name="Hulatt C.J."/>
            <person name="Posewitz M.C."/>
        </authorList>
    </citation>
    <scope>NUCLEOTIDE SEQUENCE</scope>
    <source>
        <strain evidence="2">NIVA-4/92</strain>
    </source>
</reference>
<evidence type="ECO:0000313" key="3">
    <source>
        <dbReference type="Proteomes" id="UP000751190"/>
    </source>
</evidence>
<feature type="region of interest" description="Disordered" evidence="1">
    <location>
        <begin position="359"/>
        <end position="379"/>
    </location>
</feature>
<dbReference type="AlphaFoldDB" id="A0A8J6CEW5"/>
<keyword evidence="3" id="KW-1185">Reference proteome</keyword>
<dbReference type="OrthoDB" id="2014201at2759"/>
<comment type="caution">
    <text evidence="2">The sequence shown here is derived from an EMBL/GenBank/DDBJ whole genome shotgun (WGS) entry which is preliminary data.</text>
</comment>
<organism evidence="2 3">
    <name type="scientific">Diacronema lutheri</name>
    <name type="common">Unicellular marine alga</name>
    <name type="synonym">Monochrysis lutheri</name>
    <dbReference type="NCBI Taxonomy" id="2081491"/>
    <lineage>
        <taxon>Eukaryota</taxon>
        <taxon>Haptista</taxon>
        <taxon>Haptophyta</taxon>
        <taxon>Pavlovophyceae</taxon>
        <taxon>Pavlovales</taxon>
        <taxon>Pavlovaceae</taxon>
        <taxon>Diacronema</taxon>
    </lineage>
</organism>
<dbReference type="Proteomes" id="UP000751190">
    <property type="component" value="Unassembled WGS sequence"/>
</dbReference>
<name>A0A8J6CEW5_DIALT</name>
<evidence type="ECO:0000256" key="1">
    <source>
        <dbReference type="SAM" id="MobiDB-lite"/>
    </source>
</evidence>